<dbReference type="RefSeq" id="WP_181473885.1">
    <property type="nucleotide sequence ID" value="NZ_JACEFG010000005.1"/>
</dbReference>
<dbReference type="EMBL" id="JACEFG010000005">
    <property type="protein sequence ID" value="MBA2176824.1"/>
    <property type="molecule type" value="Genomic_DNA"/>
</dbReference>
<name>A0A838CY23_9BACI</name>
<dbReference type="AlphaFoldDB" id="A0A838CY23"/>
<sequence>MTTESQLVTPFSIHHHKWLLSWRRIPANPKHDKPYALTSKKEYKVLEAIASVGVIGHYQLKTLFKMDESKIQKMLRKRLIAHHEIFKNDEAIDIYTLDKRGANDVMPEYKSNYWLSMDVKRVLQALSFFQFSYLLMEEPLVLVPSPAPFMGGVKINGKYFYVYIAKGSIEDLTMFLKWKPYFQHRIFIVAEQINQLKSLEVFLEASELKVRVLLEKDLPYLKSGQTLHDLEFYHYDKKQAQEMKWQYS</sequence>
<gene>
    <name evidence="1" type="ORF">H0266_18250</name>
</gene>
<keyword evidence="2" id="KW-1185">Reference proteome</keyword>
<comment type="caution">
    <text evidence="1">The sequence shown here is derived from an EMBL/GenBank/DDBJ whole genome shotgun (WGS) entry which is preliminary data.</text>
</comment>
<proteinExistence type="predicted"/>
<evidence type="ECO:0000313" key="1">
    <source>
        <dbReference type="EMBL" id="MBA2176824.1"/>
    </source>
</evidence>
<evidence type="ECO:0008006" key="3">
    <source>
        <dbReference type="Google" id="ProtNLM"/>
    </source>
</evidence>
<organism evidence="1 2">
    <name type="scientific">Halobacillus locisalis</name>
    <dbReference type="NCBI Taxonomy" id="220753"/>
    <lineage>
        <taxon>Bacteria</taxon>
        <taxon>Bacillati</taxon>
        <taxon>Bacillota</taxon>
        <taxon>Bacilli</taxon>
        <taxon>Bacillales</taxon>
        <taxon>Bacillaceae</taxon>
        <taxon>Halobacillus</taxon>
    </lineage>
</organism>
<dbReference type="Proteomes" id="UP000571017">
    <property type="component" value="Unassembled WGS sequence"/>
</dbReference>
<protein>
    <recommendedName>
        <fullName evidence="3">Replication-relaxation</fullName>
    </recommendedName>
</protein>
<accession>A0A838CY23</accession>
<evidence type="ECO:0000313" key="2">
    <source>
        <dbReference type="Proteomes" id="UP000571017"/>
    </source>
</evidence>
<reference evidence="1 2" key="1">
    <citation type="journal article" date="2004" name="Extremophiles">
        <title>Halobacillus locisalis sp. nov., a halophilic bacterium isolated from a marine solar saltern of the Yellow Sea in Korea.</title>
        <authorList>
            <person name="Yoon J.H."/>
            <person name="Kang K.H."/>
            <person name="Oh T.K."/>
            <person name="Park Y.H."/>
        </authorList>
    </citation>
    <scope>NUCLEOTIDE SEQUENCE [LARGE SCALE GENOMIC DNA]</scope>
    <source>
        <strain evidence="1 2">KCTC 3788</strain>
    </source>
</reference>